<feature type="compositionally biased region" description="Basic and acidic residues" evidence="1">
    <location>
        <begin position="191"/>
        <end position="202"/>
    </location>
</feature>
<feature type="region of interest" description="Disordered" evidence="1">
    <location>
        <begin position="77"/>
        <end position="98"/>
    </location>
</feature>
<name>A0AAE1DKT7_9GAST</name>
<protein>
    <submittedName>
        <fullName evidence="2">Uncharacterized protein</fullName>
    </submittedName>
</protein>
<evidence type="ECO:0000313" key="3">
    <source>
        <dbReference type="Proteomes" id="UP001283361"/>
    </source>
</evidence>
<reference evidence="2" key="1">
    <citation type="journal article" date="2023" name="G3 (Bethesda)">
        <title>A reference genome for the long-term kleptoplast-retaining sea slug Elysia crispata morphotype clarki.</title>
        <authorList>
            <person name="Eastman K.E."/>
            <person name="Pendleton A.L."/>
            <person name="Shaikh M.A."/>
            <person name="Suttiyut T."/>
            <person name="Ogas R."/>
            <person name="Tomko P."/>
            <person name="Gavelis G."/>
            <person name="Widhalm J.R."/>
            <person name="Wisecaver J.H."/>
        </authorList>
    </citation>
    <scope>NUCLEOTIDE SEQUENCE</scope>
    <source>
        <strain evidence="2">ECLA1</strain>
    </source>
</reference>
<organism evidence="2 3">
    <name type="scientific">Elysia crispata</name>
    <name type="common">lettuce slug</name>
    <dbReference type="NCBI Taxonomy" id="231223"/>
    <lineage>
        <taxon>Eukaryota</taxon>
        <taxon>Metazoa</taxon>
        <taxon>Spiralia</taxon>
        <taxon>Lophotrochozoa</taxon>
        <taxon>Mollusca</taxon>
        <taxon>Gastropoda</taxon>
        <taxon>Heterobranchia</taxon>
        <taxon>Euthyneura</taxon>
        <taxon>Panpulmonata</taxon>
        <taxon>Sacoglossa</taxon>
        <taxon>Placobranchoidea</taxon>
        <taxon>Plakobranchidae</taxon>
        <taxon>Elysia</taxon>
    </lineage>
</organism>
<evidence type="ECO:0000313" key="2">
    <source>
        <dbReference type="EMBL" id="KAK3774419.1"/>
    </source>
</evidence>
<gene>
    <name evidence="2" type="ORF">RRG08_003311</name>
</gene>
<dbReference type="EMBL" id="JAWDGP010003417">
    <property type="protein sequence ID" value="KAK3774419.1"/>
    <property type="molecule type" value="Genomic_DNA"/>
</dbReference>
<comment type="caution">
    <text evidence="2">The sequence shown here is derived from an EMBL/GenBank/DDBJ whole genome shotgun (WGS) entry which is preliminary data.</text>
</comment>
<feature type="region of interest" description="Disordered" evidence="1">
    <location>
        <begin position="166"/>
        <end position="213"/>
    </location>
</feature>
<sequence length="213" mass="23919">MNVNRSCLRGFTFRSQFDMWRRLPCLKFIGGSPPSGPLGKRKPFIEKMSKVTSPPFESLLFRRRDVQKGDCQTLAKAEQAPDNGCPPKGASPPAISPPTGGSFVHKGFLAFASPCAGRFFEKTWFEKGAIHTFLETRFQEGRWTSHLGNVAPTNQFEGGERFSFHKATDPQRFVDKPPWTRNAKRKNPRPKRGDFEQPEGKYRGGSSQNPSPS</sequence>
<evidence type="ECO:0000256" key="1">
    <source>
        <dbReference type="SAM" id="MobiDB-lite"/>
    </source>
</evidence>
<dbReference type="Proteomes" id="UP001283361">
    <property type="component" value="Unassembled WGS sequence"/>
</dbReference>
<dbReference type="AlphaFoldDB" id="A0AAE1DKT7"/>
<feature type="compositionally biased region" description="Basic and acidic residues" evidence="1">
    <location>
        <begin position="166"/>
        <end position="175"/>
    </location>
</feature>
<keyword evidence="3" id="KW-1185">Reference proteome</keyword>
<accession>A0AAE1DKT7</accession>
<proteinExistence type="predicted"/>